<comment type="similarity">
    <text evidence="1 3">Belongs to the type-B carboxylesterase/lipase family.</text>
</comment>
<proteinExistence type="inferred from homology"/>
<dbReference type="Pfam" id="PF00135">
    <property type="entry name" value="COesterase"/>
    <property type="match status" value="1"/>
</dbReference>
<dbReference type="PANTHER" id="PTHR11559">
    <property type="entry name" value="CARBOXYLESTERASE"/>
    <property type="match status" value="1"/>
</dbReference>
<evidence type="ECO:0000256" key="3">
    <source>
        <dbReference type="RuleBase" id="RU361235"/>
    </source>
</evidence>
<dbReference type="GO" id="GO:0016787">
    <property type="term" value="F:hydrolase activity"/>
    <property type="evidence" value="ECO:0007669"/>
    <property type="project" value="UniProtKB-KW"/>
</dbReference>
<reference evidence="5" key="1">
    <citation type="submission" date="2023-03" db="EMBL/GenBank/DDBJ databases">
        <title>Massive genome expansion in bonnet fungi (Mycena s.s.) driven by repeated elements and novel gene families across ecological guilds.</title>
        <authorList>
            <consortium name="Lawrence Berkeley National Laboratory"/>
            <person name="Harder C.B."/>
            <person name="Miyauchi S."/>
            <person name="Viragh M."/>
            <person name="Kuo A."/>
            <person name="Thoen E."/>
            <person name="Andreopoulos B."/>
            <person name="Lu D."/>
            <person name="Skrede I."/>
            <person name="Drula E."/>
            <person name="Henrissat B."/>
            <person name="Morin E."/>
            <person name="Kohler A."/>
            <person name="Barry K."/>
            <person name="LaButti K."/>
            <person name="Morin E."/>
            <person name="Salamov A."/>
            <person name="Lipzen A."/>
            <person name="Mereny Z."/>
            <person name="Hegedus B."/>
            <person name="Baldrian P."/>
            <person name="Stursova M."/>
            <person name="Weitz H."/>
            <person name="Taylor A."/>
            <person name="Grigoriev I.V."/>
            <person name="Nagy L.G."/>
            <person name="Martin F."/>
            <person name="Kauserud H."/>
        </authorList>
    </citation>
    <scope>NUCLEOTIDE SEQUENCE</scope>
    <source>
        <strain evidence="5">CBHHK002</strain>
    </source>
</reference>
<dbReference type="PROSITE" id="PS00122">
    <property type="entry name" value="CARBOXYLESTERASE_B_1"/>
    <property type="match status" value="1"/>
</dbReference>
<feature type="domain" description="Carboxylesterase type B" evidence="4">
    <location>
        <begin position="3"/>
        <end position="93"/>
    </location>
</feature>
<dbReference type="SUPFAM" id="SSF53474">
    <property type="entry name" value="alpha/beta-Hydrolases"/>
    <property type="match status" value="1"/>
</dbReference>
<evidence type="ECO:0000313" key="6">
    <source>
        <dbReference type="Proteomes" id="UP001218218"/>
    </source>
</evidence>
<dbReference type="AlphaFoldDB" id="A0AAD6ZAH2"/>
<evidence type="ECO:0000256" key="2">
    <source>
        <dbReference type="ARBA" id="ARBA00022801"/>
    </source>
</evidence>
<keyword evidence="6" id="KW-1185">Reference proteome</keyword>
<dbReference type="EC" id="3.1.1.-" evidence="3"/>
<dbReference type="EMBL" id="JARIHO010000066">
    <property type="protein sequence ID" value="KAJ7314648.1"/>
    <property type="molecule type" value="Genomic_DNA"/>
</dbReference>
<evidence type="ECO:0000259" key="4">
    <source>
        <dbReference type="Pfam" id="PF00135"/>
    </source>
</evidence>
<protein>
    <recommendedName>
        <fullName evidence="3">Carboxylic ester hydrolase</fullName>
        <ecNumber evidence="3">3.1.1.-</ecNumber>
    </recommendedName>
</protein>
<dbReference type="InterPro" id="IPR029058">
    <property type="entry name" value="AB_hydrolase_fold"/>
</dbReference>
<organism evidence="5 6">
    <name type="scientific">Mycena albidolilacea</name>
    <dbReference type="NCBI Taxonomy" id="1033008"/>
    <lineage>
        <taxon>Eukaryota</taxon>
        <taxon>Fungi</taxon>
        <taxon>Dikarya</taxon>
        <taxon>Basidiomycota</taxon>
        <taxon>Agaricomycotina</taxon>
        <taxon>Agaricomycetes</taxon>
        <taxon>Agaricomycetidae</taxon>
        <taxon>Agaricales</taxon>
        <taxon>Marasmiineae</taxon>
        <taxon>Mycenaceae</taxon>
        <taxon>Mycena</taxon>
    </lineage>
</organism>
<evidence type="ECO:0000256" key="1">
    <source>
        <dbReference type="ARBA" id="ARBA00005964"/>
    </source>
</evidence>
<evidence type="ECO:0000313" key="5">
    <source>
        <dbReference type="EMBL" id="KAJ7314648.1"/>
    </source>
</evidence>
<dbReference type="Proteomes" id="UP001218218">
    <property type="component" value="Unassembled WGS sequence"/>
</dbReference>
<gene>
    <name evidence="5" type="ORF">DFH08DRAFT_821309</name>
</gene>
<name>A0AAD6ZAH2_9AGAR</name>
<comment type="caution">
    <text evidence="5">The sequence shown here is derived from an EMBL/GenBank/DDBJ whole genome shotgun (WGS) entry which is preliminary data.</text>
</comment>
<keyword evidence="2 3" id="KW-0378">Hydrolase</keyword>
<dbReference type="InterPro" id="IPR002018">
    <property type="entry name" value="CarbesteraseB"/>
</dbReference>
<dbReference type="InterPro" id="IPR050309">
    <property type="entry name" value="Type-B_Carboxylest/Lipase"/>
</dbReference>
<dbReference type="InterPro" id="IPR019826">
    <property type="entry name" value="Carboxylesterase_B_AS"/>
</dbReference>
<sequence length="172" mass="18594">MATPVINLGYAQYQGTVNTTTNITTFLGIRYAAPPIGDLRFRAPQSPPDVTGVQQATTQPNQCFQAGDGTSATNPLKPQAVDVLTSEHCLFLSRPGFCSAISKFRGDPSKVVIWGQSAGLMRYFWGSVTGYFWGPPALLSASRHHLGFAWLAPALLGHHRQGLSQAKMISFI</sequence>
<dbReference type="Gene3D" id="3.40.50.1820">
    <property type="entry name" value="alpha/beta hydrolase"/>
    <property type="match status" value="1"/>
</dbReference>
<accession>A0AAD6ZAH2</accession>